<dbReference type="GO" id="GO:0005524">
    <property type="term" value="F:ATP binding"/>
    <property type="evidence" value="ECO:0007669"/>
    <property type="project" value="UniProtKB-KW"/>
</dbReference>
<dbReference type="GO" id="GO:0005737">
    <property type="term" value="C:cytoplasm"/>
    <property type="evidence" value="ECO:0007669"/>
    <property type="project" value="TreeGrafter"/>
</dbReference>
<dbReference type="InterPro" id="IPR041664">
    <property type="entry name" value="AAA_16"/>
</dbReference>
<dbReference type="InterPro" id="IPR027417">
    <property type="entry name" value="P-loop_NTPase"/>
</dbReference>
<dbReference type="GO" id="GO:0006355">
    <property type="term" value="P:regulation of DNA-templated transcription"/>
    <property type="evidence" value="ECO:0007669"/>
    <property type="project" value="InterPro"/>
</dbReference>
<protein>
    <submittedName>
        <fullName evidence="4">LuxR family transcriptional regulator</fullName>
    </submittedName>
</protein>
<dbReference type="PANTHER" id="PTHR16305">
    <property type="entry name" value="TESTICULAR SOLUBLE ADENYLYL CYCLASE"/>
    <property type="match status" value="1"/>
</dbReference>
<dbReference type="GO" id="GO:0004016">
    <property type="term" value="F:adenylate cyclase activity"/>
    <property type="evidence" value="ECO:0007669"/>
    <property type="project" value="TreeGrafter"/>
</dbReference>
<dbReference type="InterPro" id="IPR036388">
    <property type="entry name" value="WH-like_DNA-bd_sf"/>
</dbReference>
<gene>
    <name evidence="4" type="ORF">Acor_52160</name>
</gene>
<evidence type="ECO:0000256" key="1">
    <source>
        <dbReference type="ARBA" id="ARBA00022741"/>
    </source>
</evidence>
<dbReference type="SUPFAM" id="SSF46894">
    <property type="entry name" value="C-terminal effector domain of the bipartite response regulators"/>
    <property type="match status" value="1"/>
</dbReference>
<dbReference type="PRINTS" id="PR00038">
    <property type="entry name" value="HTHLUXR"/>
</dbReference>
<dbReference type="PANTHER" id="PTHR16305:SF35">
    <property type="entry name" value="TRANSCRIPTIONAL ACTIVATOR DOMAIN"/>
    <property type="match status" value="1"/>
</dbReference>
<evidence type="ECO:0000259" key="3">
    <source>
        <dbReference type="PROSITE" id="PS50043"/>
    </source>
</evidence>
<sequence>MSYDTSLIGRETEVSRLTDLIDRMRGSGGALVVRGAAGIGKSALLGAAVAAANARGFQVFTASGVQSEAPLPYAGLHQLLHPLTIHDGTLPPPQRDSLRAAFGMTDATVPDLYLVALATLNLLAEVTARTPALLVVDDAHWLDQASAQVLTFLARRLGSEAAVLLAGVRDGFPSTLSDAGLPELALEGLPDADAERLLDAVAPDLAPNVRGRVLREATGNPLALMELPRSWRELQGDAMLRTSWLPLTTRLEKAFSSQAARLPAATRTLLLVAAVNDGSALAETLPAAARLSPGLGDQDLAPAVAARLITVTKAIVFRHPLMRSAVYQAASLAQRHAAHAAVADTLAELSGESPGDLADRVIWHRAASSPRPDEGVAAALDTMAARARHRGAAAMAVTALEQAARLSHDPYLRAERLLRGADVAVELGNNDVVGRLLRQTEPLELSPEQHTRVLWIRGAFDDGTGDRAVEPSALAELAESVAAGGDQERALRILWSAALRCFWVEPGQETRQRVVAVAENLPVDRFNPQLLAILAYTAPIERGAVVIDGLRQVTAQPVVDPQTARLLGTAAVLVGELDLAERLSAAALSGLRSQGRLQLLARALSARAWSAVLLVNLDVAIPAVHEATMLARETGQPLMYGTALATDAMLAALRGELDRARALATEAEKLSLTAGVRPVLATVQAARGLAALAEGHFAEAYDQFARMHDPADLSYHHALRCYTLGVLADAAAHSGADNVARARGIMAEMEAVARRTPSSALHSGLLLARAFLAGEEEAPALFEEALASDSVRWPFVRAHAQFAYGEWLRRRRHVARARPLLRAAREAFDALGVTPWNERARQELRASGERSRRRPREVRDKLTPQEFQIIQLAAEGMTNREIGQRLYLSHRTIGAHLYRIFPKLGITSRSELRHALISSGPADR</sequence>
<dbReference type="PROSITE" id="PS50043">
    <property type="entry name" value="HTH_LUXR_2"/>
    <property type="match status" value="1"/>
</dbReference>
<dbReference type="InterPro" id="IPR000792">
    <property type="entry name" value="Tscrpt_reg_LuxR_C"/>
</dbReference>
<dbReference type="Gene3D" id="1.25.40.10">
    <property type="entry name" value="Tetratricopeptide repeat domain"/>
    <property type="match status" value="1"/>
</dbReference>
<dbReference type="Proteomes" id="UP000334990">
    <property type="component" value="Unassembled WGS sequence"/>
</dbReference>
<dbReference type="Gene3D" id="3.40.50.300">
    <property type="entry name" value="P-loop containing nucleotide triphosphate hydrolases"/>
    <property type="match status" value="1"/>
</dbReference>
<keyword evidence="2" id="KW-0067">ATP-binding</keyword>
<evidence type="ECO:0000313" key="5">
    <source>
        <dbReference type="Proteomes" id="UP000334990"/>
    </source>
</evidence>
<dbReference type="SUPFAM" id="SSF48452">
    <property type="entry name" value="TPR-like"/>
    <property type="match status" value="1"/>
</dbReference>
<keyword evidence="5" id="KW-1185">Reference proteome</keyword>
<dbReference type="AlphaFoldDB" id="A0A5M3W4G4"/>
<dbReference type="Pfam" id="PF00196">
    <property type="entry name" value="GerE"/>
    <property type="match status" value="1"/>
</dbReference>
<dbReference type="OrthoDB" id="483at2"/>
<dbReference type="RefSeq" id="WP_155339328.1">
    <property type="nucleotide sequence ID" value="NZ_BAAABN010000053.1"/>
</dbReference>
<evidence type="ECO:0000256" key="2">
    <source>
        <dbReference type="ARBA" id="ARBA00022840"/>
    </source>
</evidence>
<dbReference type="CDD" id="cd06170">
    <property type="entry name" value="LuxR_C_like"/>
    <property type="match status" value="1"/>
</dbReference>
<dbReference type="Pfam" id="PF13191">
    <property type="entry name" value="AAA_16"/>
    <property type="match status" value="1"/>
</dbReference>
<dbReference type="Gene3D" id="1.10.10.10">
    <property type="entry name" value="Winged helix-like DNA-binding domain superfamily/Winged helix DNA-binding domain"/>
    <property type="match status" value="1"/>
</dbReference>
<dbReference type="GO" id="GO:0003677">
    <property type="term" value="F:DNA binding"/>
    <property type="evidence" value="ECO:0007669"/>
    <property type="project" value="InterPro"/>
</dbReference>
<name>A0A5M3W4G4_9ACTN</name>
<dbReference type="SUPFAM" id="SSF52540">
    <property type="entry name" value="P-loop containing nucleoside triphosphate hydrolases"/>
    <property type="match status" value="1"/>
</dbReference>
<dbReference type="InterPro" id="IPR011990">
    <property type="entry name" value="TPR-like_helical_dom_sf"/>
</dbReference>
<feature type="domain" description="HTH luxR-type" evidence="3">
    <location>
        <begin position="855"/>
        <end position="920"/>
    </location>
</feature>
<dbReference type="SMART" id="SM00421">
    <property type="entry name" value="HTH_LUXR"/>
    <property type="match status" value="1"/>
</dbReference>
<dbReference type="EMBL" id="BLAD01000065">
    <property type="protein sequence ID" value="GES03150.1"/>
    <property type="molecule type" value="Genomic_DNA"/>
</dbReference>
<organism evidence="4 5">
    <name type="scientific">Acrocarpospora corrugata</name>
    <dbReference type="NCBI Taxonomy" id="35763"/>
    <lineage>
        <taxon>Bacteria</taxon>
        <taxon>Bacillati</taxon>
        <taxon>Actinomycetota</taxon>
        <taxon>Actinomycetes</taxon>
        <taxon>Streptosporangiales</taxon>
        <taxon>Streptosporangiaceae</taxon>
        <taxon>Acrocarpospora</taxon>
    </lineage>
</organism>
<comment type="caution">
    <text evidence="4">The sequence shown here is derived from an EMBL/GenBank/DDBJ whole genome shotgun (WGS) entry which is preliminary data.</text>
</comment>
<dbReference type="InterPro" id="IPR016032">
    <property type="entry name" value="Sig_transdc_resp-reg_C-effctor"/>
</dbReference>
<evidence type="ECO:0000313" key="4">
    <source>
        <dbReference type="EMBL" id="GES03150.1"/>
    </source>
</evidence>
<proteinExistence type="predicted"/>
<dbReference type="PROSITE" id="PS00622">
    <property type="entry name" value="HTH_LUXR_1"/>
    <property type="match status" value="1"/>
</dbReference>
<keyword evidence="1" id="KW-0547">Nucleotide-binding</keyword>
<accession>A0A5M3W4G4</accession>
<reference evidence="4 5" key="1">
    <citation type="submission" date="2019-10" db="EMBL/GenBank/DDBJ databases">
        <title>Whole genome shotgun sequence of Acrocarpospora corrugata NBRC 13972.</title>
        <authorList>
            <person name="Ichikawa N."/>
            <person name="Kimura A."/>
            <person name="Kitahashi Y."/>
            <person name="Komaki H."/>
            <person name="Oguchi A."/>
        </authorList>
    </citation>
    <scope>NUCLEOTIDE SEQUENCE [LARGE SCALE GENOMIC DNA]</scope>
    <source>
        <strain evidence="4 5">NBRC 13972</strain>
    </source>
</reference>